<dbReference type="Gene3D" id="3.40.640.10">
    <property type="entry name" value="Type I PLP-dependent aspartate aminotransferase-like (Major domain)"/>
    <property type="match status" value="1"/>
</dbReference>
<dbReference type="PANTHER" id="PTHR42735">
    <property type="match status" value="1"/>
</dbReference>
<name>A0ABW1J9A1_9ACTN</name>
<dbReference type="Proteomes" id="UP001596189">
    <property type="component" value="Unassembled WGS sequence"/>
</dbReference>
<evidence type="ECO:0000313" key="6">
    <source>
        <dbReference type="EMBL" id="MFC6005846.1"/>
    </source>
</evidence>
<dbReference type="InterPro" id="IPR015421">
    <property type="entry name" value="PyrdxlP-dep_Trfase_major"/>
</dbReference>
<gene>
    <name evidence="6" type="ORF">ACFQDO_01780</name>
</gene>
<dbReference type="InterPro" id="IPR015424">
    <property type="entry name" value="PyrdxlP-dep_Trfase"/>
</dbReference>
<evidence type="ECO:0000256" key="2">
    <source>
        <dbReference type="ARBA" id="ARBA00022898"/>
    </source>
</evidence>
<sequence>MPQPHVRFERDPADVLRQLHELRAQDVPTHGGRVLAYVYDPGVPAVDELAAEASRIALHVNGLDPTAFPSVARMEADLVRRARDLLGGDDEVVGSVTSGGTESCLLAVKTARDAWRAAGGEGRAQLVLPVTAHPAFHKAAHYLDLEVVRVPVDGPTGAVTAAAVDSVLGPRVALVVVSAPSYPYGVLDPVAEVAGLAAAQGIACHVDACIGGWVLPYTDVEQPWDLSLPGVTSLSVDLHKYGYVPKGASLLLHRGRDRARLQSFALASWPGYAVVNPSMLGSKPAAPLAAAWAVAEALGDSGYRALAGRALAATARLVEVARSIPGLRVVGEPAATLFAVTADQTVPVAERVDPHHLADAARARGWVIQPQPALQTSEGLLPRTAHLTVTAVTLDVVDELAGALVAAADDVRGRVPASADPGLMAAAAQLDPATLDAATAQALLGVAGLESGGALPAELAPLMALIEQLPPGVTERLLTEYLARLIEP</sequence>
<dbReference type="Pfam" id="PF00282">
    <property type="entry name" value="Pyridoxal_deC"/>
    <property type="match status" value="1"/>
</dbReference>
<evidence type="ECO:0000256" key="1">
    <source>
        <dbReference type="ARBA" id="ARBA00001933"/>
    </source>
</evidence>
<comment type="similarity">
    <text evidence="4">Belongs to the group II decarboxylase family. Sphingosine-1-phosphate lyase subfamily.</text>
</comment>
<accession>A0ABW1J9A1</accession>
<reference evidence="7" key="1">
    <citation type="journal article" date="2019" name="Int. J. Syst. Evol. Microbiol.">
        <title>The Global Catalogue of Microorganisms (GCM) 10K type strain sequencing project: providing services to taxonomists for standard genome sequencing and annotation.</title>
        <authorList>
            <consortium name="The Broad Institute Genomics Platform"/>
            <consortium name="The Broad Institute Genome Sequencing Center for Infectious Disease"/>
            <person name="Wu L."/>
            <person name="Ma J."/>
        </authorList>
    </citation>
    <scope>NUCLEOTIDE SEQUENCE [LARGE SCALE GENOMIC DNA]</scope>
    <source>
        <strain evidence="7">KACC 14249</strain>
    </source>
</reference>
<dbReference type="EMBL" id="JBHSRD010000002">
    <property type="protein sequence ID" value="MFC6005846.1"/>
    <property type="molecule type" value="Genomic_DNA"/>
</dbReference>
<evidence type="ECO:0000313" key="7">
    <source>
        <dbReference type="Proteomes" id="UP001596189"/>
    </source>
</evidence>
<protein>
    <submittedName>
        <fullName evidence="6">Pyridoxal phosphate-dependent decarboxylase family protein</fullName>
    </submittedName>
</protein>
<dbReference type="RefSeq" id="WP_345716720.1">
    <property type="nucleotide sequence ID" value="NZ_BAABFP010000005.1"/>
</dbReference>
<keyword evidence="7" id="KW-1185">Reference proteome</keyword>
<comment type="cofactor">
    <cofactor evidence="1 5">
        <name>pyridoxal 5'-phosphate</name>
        <dbReference type="ChEBI" id="CHEBI:597326"/>
    </cofactor>
</comment>
<evidence type="ECO:0000256" key="4">
    <source>
        <dbReference type="ARBA" id="ARBA00038302"/>
    </source>
</evidence>
<dbReference type="SUPFAM" id="SSF53383">
    <property type="entry name" value="PLP-dependent transferases"/>
    <property type="match status" value="1"/>
</dbReference>
<organism evidence="6 7">
    <name type="scientific">Angustibacter luteus</name>
    <dbReference type="NCBI Taxonomy" id="658456"/>
    <lineage>
        <taxon>Bacteria</taxon>
        <taxon>Bacillati</taxon>
        <taxon>Actinomycetota</taxon>
        <taxon>Actinomycetes</taxon>
        <taxon>Kineosporiales</taxon>
        <taxon>Kineosporiaceae</taxon>
    </lineage>
</organism>
<proteinExistence type="inferred from homology"/>
<keyword evidence="3 5" id="KW-0456">Lyase</keyword>
<dbReference type="InterPro" id="IPR015422">
    <property type="entry name" value="PyrdxlP-dep_Trfase_small"/>
</dbReference>
<evidence type="ECO:0000256" key="3">
    <source>
        <dbReference type="ARBA" id="ARBA00023239"/>
    </source>
</evidence>
<dbReference type="InterPro" id="IPR050477">
    <property type="entry name" value="GrpII_AminoAcid_Decarb"/>
</dbReference>
<dbReference type="PANTHER" id="PTHR42735:SF6">
    <property type="entry name" value="SPHINGOSINE-1-PHOSPHATE LYASE 1"/>
    <property type="match status" value="1"/>
</dbReference>
<comment type="caution">
    <text evidence="6">The sequence shown here is derived from an EMBL/GenBank/DDBJ whole genome shotgun (WGS) entry which is preliminary data.</text>
</comment>
<dbReference type="Gene3D" id="3.90.1150.10">
    <property type="entry name" value="Aspartate Aminotransferase, domain 1"/>
    <property type="match status" value="1"/>
</dbReference>
<keyword evidence="2 5" id="KW-0663">Pyridoxal phosphate</keyword>
<dbReference type="InterPro" id="IPR002129">
    <property type="entry name" value="PyrdxlP-dep_de-COase"/>
</dbReference>
<evidence type="ECO:0000256" key="5">
    <source>
        <dbReference type="RuleBase" id="RU000382"/>
    </source>
</evidence>